<dbReference type="Proteomes" id="UP000193010">
    <property type="component" value="Unassembled WGS sequence"/>
</dbReference>
<feature type="signal peptide" evidence="2">
    <location>
        <begin position="1"/>
        <end position="29"/>
    </location>
</feature>
<gene>
    <name evidence="3" type="ORF">AWC05_12905</name>
</gene>
<sequence>MRHQTCVVAAVTVGVVVAGCSSSPGPSTASGTSTTSAKTVTTTVSQTPTASAAGTDLRSLIPTPASTQRTDGPDSIADNGIHLHFLVTGSPSDVMPGYKTALEAASWAVTVESSGGGRGGGGATYTGTNGSTYGVFSGGGYGATTDIDACAWPAKPANPDCGHHQ</sequence>
<proteinExistence type="predicted"/>
<feature type="compositionally biased region" description="Low complexity" evidence="1">
    <location>
        <begin position="21"/>
        <end position="53"/>
    </location>
</feature>
<name>A0A1X1UGS7_MYCFL</name>
<evidence type="ECO:0000313" key="4">
    <source>
        <dbReference type="Proteomes" id="UP000193010"/>
    </source>
</evidence>
<dbReference type="OrthoDB" id="4749256at2"/>
<reference evidence="3 4" key="1">
    <citation type="submission" date="2016-01" db="EMBL/GenBank/DDBJ databases">
        <title>The new phylogeny of the genus Mycobacterium.</title>
        <authorList>
            <person name="Tarcisio F."/>
            <person name="Conor M."/>
            <person name="Antonella G."/>
            <person name="Elisabetta G."/>
            <person name="Giulia F.S."/>
            <person name="Sara T."/>
            <person name="Anna F."/>
            <person name="Clotilde B."/>
            <person name="Roberto B."/>
            <person name="Veronica D.S."/>
            <person name="Fabio R."/>
            <person name="Monica P."/>
            <person name="Olivier J."/>
            <person name="Enrico T."/>
            <person name="Nicola S."/>
        </authorList>
    </citation>
    <scope>NUCLEOTIDE SEQUENCE [LARGE SCALE GENOMIC DNA]</scope>
    <source>
        <strain evidence="3 4">DSM 44852</strain>
    </source>
</reference>
<evidence type="ECO:0000256" key="2">
    <source>
        <dbReference type="SAM" id="SignalP"/>
    </source>
</evidence>
<protein>
    <submittedName>
        <fullName evidence="3">Uncharacterized protein</fullName>
    </submittedName>
</protein>
<dbReference type="PROSITE" id="PS51257">
    <property type="entry name" value="PROKAR_LIPOPROTEIN"/>
    <property type="match status" value="1"/>
</dbReference>
<evidence type="ECO:0000256" key="1">
    <source>
        <dbReference type="SAM" id="MobiDB-lite"/>
    </source>
</evidence>
<dbReference type="STRING" id="292462.AWC05_12905"/>
<comment type="caution">
    <text evidence="3">The sequence shown here is derived from an EMBL/GenBank/DDBJ whole genome shotgun (WGS) entry which is preliminary data.</text>
</comment>
<accession>A0A1X1UGS7</accession>
<evidence type="ECO:0000313" key="3">
    <source>
        <dbReference type="EMBL" id="ORV56035.1"/>
    </source>
</evidence>
<keyword evidence="4" id="KW-1185">Reference proteome</keyword>
<keyword evidence="2" id="KW-0732">Signal</keyword>
<feature type="region of interest" description="Disordered" evidence="1">
    <location>
        <begin position="21"/>
        <end position="76"/>
    </location>
</feature>
<dbReference type="RefSeq" id="WP_085220514.1">
    <property type="nucleotide sequence ID" value="NZ_AP022576.1"/>
</dbReference>
<organism evidence="3 4">
    <name type="scientific">Mycobacterium florentinum</name>
    <dbReference type="NCBI Taxonomy" id="292462"/>
    <lineage>
        <taxon>Bacteria</taxon>
        <taxon>Bacillati</taxon>
        <taxon>Actinomycetota</taxon>
        <taxon>Actinomycetes</taxon>
        <taxon>Mycobacteriales</taxon>
        <taxon>Mycobacteriaceae</taxon>
        <taxon>Mycobacterium</taxon>
        <taxon>Mycobacterium simiae complex</taxon>
    </lineage>
</organism>
<dbReference type="AlphaFoldDB" id="A0A1X1UGS7"/>
<dbReference type="EMBL" id="LQOV01000006">
    <property type="protein sequence ID" value="ORV56035.1"/>
    <property type="molecule type" value="Genomic_DNA"/>
</dbReference>
<feature type="chain" id="PRO_5012462435" evidence="2">
    <location>
        <begin position="30"/>
        <end position="165"/>
    </location>
</feature>